<gene>
    <name evidence="13" type="primary">modB</name>
    <name evidence="13" type="ORF">K8W16_08820</name>
</gene>
<reference evidence="13" key="2">
    <citation type="submission" date="2021-09" db="EMBL/GenBank/DDBJ databases">
        <authorList>
            <person name="Gilroy R."/>
        </authorList>
    </citation>
    <scope>NUCLEOTIDE SEQUENCE</scope>
    <source>
        <strain evidence="13">ChiGjej2B2-19336</strain>
    </source>
</reference>
<dbReference type="AlphaFoldDB" id="A0A921DS27"/>
<feature type="transmembrane region" description="Helical" evidence="10">
    <location>
        <begin position="49"/>
        <end position="71"/>
    </location>
</feature>
<protein>
    <recommendedName>
        <fullName evidence="11">Molybdenum transport system permease</fullName>
    </recommendedName>
</protein>
<evidence type="ECO:0000256" key="4">
    <source>
        <dbReference type="ARBA" id="ARBA00022448"/>
    </source>
</evidence>
<evidence type="ECO:0000256" key="6">
    <source>
        <dbReference type="ARBA" id="ARBA00022505"/>
    </source>
</evidence>
<dbReference type="InterPro" id="IPR011867">
    <property type="entry name" value="ModB_ABC"/>
</dbReference>
<dbReference type="Proteomes" id="UP000698963">
    <property type="component" value="Unassembled WGS sequence"/>
</dbReference>
<dbReference type="InterPro" id="IPR035906">
    <property type="entry name" value="MetI-like_sf"/>
</dbReference>
<keyword evidence="8 10" id="KW-1133">Transmembrane helix</keyword>
<reference evidence="13" key="1">
    <citation type="journal article" date="2021" name="PeerJ">
        <title>Extensive microbial diversity within the chicken gut microbiome revealed by metagenomics and culture.</title>
        <authorList>
            <person name="Gilroy R."/>
            <person name="Ravi A."/>
            <person name="Getino M."/>
            <person name="Pursley I."/>
            <person name="Horton D.L."/>
            <person name="Alikhan N.F."/>
            <person name="Baker D."/>
            <person name="Gharbi K."/>
            <person name="Hall N."/>
            <person name="Watson M."/>
            <person name="Adriaenssens E.M."/>
            <person name="Foster-Nyarko E."/>
            <person name="Jarju S."/>
            <person name="Secka A."/>
            <person name="Antonio M."/>
            <person name="Oren A."/>
            <person name="Chaudhuri R.R."/>
            <person name="La Ragione R."/>
            <person name="Hildebrand F."/>
            <person name="Pallen M.J."/>
        </authorList>
    </citation>
    <scope>NUCLEOTIDE SEQUENCE</scope>
    <source>
        <strain evidence="13">ChiGjej2B2-19336</strain>
    </source>
</reference>
<dbReference type="NCBIfam" id="TIGR02141">
    <property type="entry name" value="modB_ABC"/>
    <property type="match status" value="1"/>
</dbReference>
<keyword evidence="7 10" id="KW-0812">Transmembrane</keyword>
<keyword evidence="4 10" id="KW-0813">Transport</keyword>
<evidence type="ECO:0000256" key="5">
    <source>
        <dbReference type="ARBA" id="ARBA00022475"/>
    </source>
</evidence>
<proteinExistence type="inferred from homology"/>
<dbReference type="Gene3D" id="1.10.3720.10">
    <property type="entry name" value="MetI-like"/>
    <property type="match status" value="1"/>
</dbReference>
<evidence type="ECO:0000256" key="9">
    <source>
        <dbReference type="ARBA" id="ARBA00023136"/>
    </source>
</evidence>
<feature type="transmembrane region" description="Helical" evidence="10">
    <location>
        <begin position="198"/>
        <end position="222"/>
    </location>
</feature>
<feature type="transmembrane region" description="Helical" evidence="10">
    <location>
        <begin position="12"/>
        <end position="37"/>
    </location>
</feature>
<dbReference type="PROSITE" id="PS50928">
    <property type="entry name" value="ABC_TM1"/>
    <property type="match status" value="1"/>
</dbReference>
<evidence type="ECO:0000256" key="10">
    <source>
        <dbReference type="RuleBase" id="RU363032"/>
    </source>
</evidence>
<keyword evidence="5 11" id="KW-1003">Cell membrane</keyword>
<dbReference type="Pfam" id="PF00528">
    <property type="entry name" value="BPD_transp_1"/>
    <property type="match status" value="1"/>
</dbReference>
<sequence>MEFSLFGQQFSLFPIILSLKVAGLSTLASLVLGTFVARLLARRRSVCAAVIDSLCTLPMVLPPTVLGYYLILLLGQKGLFGPVLREIGFQFMFSWQGAVVAATVVVFPLIYKSAKTALEQVDANVEKAARTLGASELSVFFSISLPLAARGILSGSMLAFARGMGEFGATLMLAGNIPGKTQTLALAIYDAFQAGNDALAACLVILTSGICAFILITADYLLGGSR</sequence>
<dbReference type="GO" id="GO:0005886">
    <property type="term" value="C:plasma membrane"/>
    <property type="evidence" value="ECO:0007669"/>
    <property type="project" value="UniProtKB-SubCell"/>
</dbReference>
<dbReference type="PANTHER" id="PTHR30183">
    <property type="entry name" value="MOLYBDENUM TRANSPORT SYSTEM PERMEASE PROTEIN MODB"/>
    <property type="match status" value="1"/>
</dbReference>
<comment type="function">
    <text evidence="1 11">Part of the binding-protein-dependent transport system for molybdenum; probably responsible for the translocation of the substrate across the membrane.</text>
</comment>
<evidence type="ECO:0000256" key="7">
    <source>
        <dbReference type="ARBA" id="ARBA00022692"/>
    </source>
</evidence>
<organism evidence="13 14">
    <name type="scientific">Mailhella massiliensis</name>
    <dbReference type="NCBI Taxonomy" id="1903261"/>
    <lineage>
        <taxon>Bacteria</taxon>
        <taxon>Pseudomonadati</taxon>
        <taxon>Thermodesulfobacteriota</taxon>
        <taxon>Desulfovibrionia</taxon>
        <taxon>Desulfovibrionales</taxon>
        <taxon>Desulfovibrionaceae</taxon>
        <taxon>Mailhella</taxon>
    </lineage>
</organism>
<comment type="caution">
    <text evidence="11">Lacks conserved residue(s) required for the propagation of feature annotation.</text>
</comment>
<dbReference type="RefSeq" id="WP_304122777.1">
    <property type="nucleotide sequence ID" value="NZ_DYZA01000177.1"/>
</dbReference>
<comment type="caution">
    <text evidence="13">The sequence shown here is derived from an EMBL/GenBank/DDBJ whole genome shotgun (WGS) entry which is preliminary data.</text>
</comment>
<keyword evidence="9 10" id="KW-0472">Membrane</keyword>
<accession>A0A921DS27</accession>
<dbReference type="InterPro" id="IPR000515">
    <property type="entry name" value="MetI-like"/>
</dbReference>
<evidence type="ECO:0000313" key="14">
    <source>
        <dbReference type="Proteomes" id="UP000698963"/>
    </source>
</evidence>
<evidence type="ECO:0000259" key="12">
    <source>
        <dbReference type="PROSITE" id="PS50928"/>
    </source>
</evidence>
<evidence type="ECO:0000313" key="13">
    <source>
        <dbReference type="EMBL" id="HJD97731.1"/>
    </source>
</evidence>
<comment type="subcellular location">
    <subcellularLocation>
        <location evidence="2 10">Cell membrane</location>
        <topology evidence="2 10">Multi-pass membrane protein</topology>
    </subcellularLocation>
</comment>
<comment type="similarity">
    <text evidence="3 11">Belongs to the binding-protein-dependent transport system permease family. CysTW subfamily.</text>
</comment>
<evidence type="ECO:0000256" key="2">
    <source>
        <dbReference type="ARBA" id="ARBA00004651"/>
    </source>
</evidence>
<evidence type="ECO:0000256" key="8">
    <source>
        <dbReference type="ARBA" id="ARBA00022989"/>
    </source>
</evidence>
<evidence type="ECO:0000256" key="11">
    <source>
        <dbReference type="RuleBase" id="RU365097"/>
    </source>
</evidence>
<keyword evidence="6 11" id="KW-0500">Molybdenum</keyword>
<dbReference type="SUPFAM" id="SSF161098">
    <property type="entry name" value="MetI-like"/>
    <property type="match status" value="1"/>
</dbReference>
<dbReference type="EMBL" id="DYZA01000177">
    <property type="protein sequence ID" value="HJD97731.1"/>
    <property type="molecule type" value="Genomic_DNA"/>
</dbReference>
<dbReference type="CDD" id="cd06261">
    <property type="entry name" value="TM_PBP2"/>
    <property type="match status" value="1"/>
</dbReference>
<feature type="transmembrane region" description="Helical" evidence="10">
    <location>
        <begin position="91"/>
        <end position="111"/>
    </location>
</feature>
<evidence type="ECO:0000256" key="1">
    <source>
        <dbReference type="ARBA" id="ARBA00002949"/>
    </source>
</evidence>
<dbReference type="GO" id="GO:0015098">
    <property type="term" value="F:molybdate ion transmembrane transporter activity"/>
    <property type="evidence" value="ECO:0007669"/>
    <property type="project" value="UniProtKB-UniRule"/>
</dbReference>
<evidence type="ECO:0000256" key="3">
    <source>
        <dbReference type="ARBA" id="ARBA00007069"/>
    </source>
</evidence>
<name>A0A921DS27_9BACT</name>
<dbReference type="PANTHER" id="PTHR30183:SF3">
    <property type="entry name" value="MOLYBDENUM TRANSPORT SYSTEM PERMEASE PROTEIN MODB"/>
    <property type="match status" value="1"/>
</dbReference>
<feature type="domain" description="ABC transmembrane type-1" evidence="12">
    <location>
        <begin position="15"/>
        <end position="216"/>
    </location>
</feature>